<reference evidence="4" key="1">
    <citation type="submission" date="2021-03" db="EMBL/GenBank/DDBJ databases">
        <title>Acanthopleuribacteraceae sp. M133.</title>
        <authorList>
            <person name="Wang G."/>
        </authorList>
    </citation>
    <scope>NUCLEOTIDE SEQUENCE</scope>
    <source>
        <strain evidence="4">M133</strain>
    </source>
</reference>
<dbReference type="KEGG" id="scor:J3U87_27010"/>
<dbReference type="NCBIfam" id="TIGR00180">
    <property type="entry name" value="parB_part"/>
    <property type="match status" value="1"/>
</dbReference>
<evidence type="ECO:0000313" key="5">
    <source>
        <dbReference type="Proteomes" id="UP000663929"/>
    </source>
</evidence>
<name>A0A8A4TJB8_SULCO</name>
<evidence type="ECO:0000313" key="4">
    <source>
        <dbReference type="EMBL" id="QTD49252.1"/>
    </source>
</evidence>
<dbReference type="GO" id="GO:0045881">
    <property type="term" value="P:positive regulation of sporulation resulting in formation of a cellular spore"/>
    <property type="evidence" value="ECO:0007669"/>
    <property type="project" value="TreeGrafter"/>
</dbReference>
<dbReference type="PANTHER" id="PTHR33375:SF1">
    <property type="entry name" value="CHROMOSOME-PARTITIONING PROTEIN PARB-RELATED"/>
    <property type="match status" value="1"/>
</dbReference>
<dbReference type="Pfam" id="PF02195">
    <property type="entry name" value="ParB_N"/>
    <property type="match status" value="1"/>
</dbReference>
<dbReference type="InterPro" id="IPR003115">
    <property type="entry name" value="ParB_N"/>
</dbReference>
<dbReference type="FunFam" id="1.10.10.2830:FF:000001">
    <property type="entry name" value="Chromosome partitioning protein ParB"/>
    <property type="match status" value="1"/>
</dbReference>
<dbReference type="InterPro" id="IPR050336">
    <property type="entry name" value="Chromosome_partition/occlusion"/>
</dbReference>
<dbReference type="GO" id="GO:0005694">
    <property type="term" value="C:chromosome"/>
    <property type="evidence" value="ECO:0007669"/>
    <property type="project" value="TreeGrafter"/>
</dbReference>
<dbReference type="PANTHER" id="PTHR33375">
    <property type="entry name" value="CHROMOSOME-PARTITIONING PROTEIN PARB-RELATED"/>
    <property type="match status" value="1"/>
</dbReference>
<evidence type="ECO:0000256" key="2">
    <source>
        <dbReference type="ARBA" id="ARBA00022829"/>
    </source>
</evidence>
<evidence type="ECO:0000259" key="3">
    <source>
        <dbReference type="SMART" id="SM00470"/>
    </source>
</evidence>
<keyword evidence="5" id="KW-1185">Reference proteome</keyword>
<dbReference type="InterPro" id="IPR004437">
    <property type="entry name" value="ParB/RepB/Spo0J"/>
</dbReference>
<accession>A0A8A4TJB8</accession>
<dbReference type="SUPFAM" id="SSF110849">
    <property type="entry name" value="ParB/Sulfiredoxin"/>
    <property type="match status" value="1"/>
</dbReference>
<dbReference type="AlphaFoldDB" id="A0A8A4TJB8"/>
<protein>
    <submittedName>
        <fullName evidence="4">ParB/RepB/Spo0J family partition protein</fullName>
    </submittedName>
</protein>
<proteinExistence type="inferred from homology"/>
<dbReference type="GO" id="GO:0007059">
    <property type="term" value="P:chromosome segregation"/>
    <property type="evidence" value="ECO:0007669"/>
    <property type="project" value="UniProtKB-KW"/>
</dbReference>
<dbReference type="Proteomes" id="UP000663929">
    <property type="component" value="Chromosome"/>
</dbReference>
<gene>
    <name evidence="4" type="ORF">J3U87_27010</name>
</gene>
<dbReference type="Pfam" id="PF17762">
    <property type="entry name" value="HTH_ParB"/>
    <property type="match status" value="1"/>
</dbReference>
<keyword evidence="2" id="KW-0159">Chromosome partition</keyword>
<dbReference type="GO" id="GO:0003677">
    <property type="term" value="F:DNA binding"/>
    <property type="evidence" value="ECO:0007669"/>
    <property type="project" value="InterPro"/>
</dbReference>
<comment type="similarity">
    <text evidence="1">Belongs to the ParB family.</text>
</comment>
<feature type="domain" description="ParB-like N-terminal" evidence="3">
    <location>
        <begin position="34"/>
        <end position="121"/>
    </location>
</feature>
<sequence>MSARRGLPTTKKMRHSAHYVDNLVTERDGGVVGRHLPLSQISPNPDQPRKDMGDLESLTLSIKEQGVLEPLLVNKEGREYRIISGERRYHASTAAGLEMVPCIIKNLDENQILEIALVENLQRKDLHPFEEADGLQVLLKKFNYTHDHIARRIGKSRSSVTEILTLATLAPEVREAAMEADITAKTMLLGVARLDTLEEQLAMIERIANGASREEVRRVAKKQSKPKPFVFKYRSPGKTFNFSLKFKKSEVEADEMIEALEQVLSDLKAQARGGE</sequence>
<organism evidence="4 5">
    <name type="scientific">Sulfidibacter corallicola</name>
    <dbReference type="NCBI Taxonomy" id="2818388"/>
    <lineage>
        <taxon>Bacteria</taxon>
        <taxon>Pseudomonadati</taxon>
        <taxon>Acidobacteriota</taxon>
        <taxon>Holophagae</taxon>
        <taxon>Acanthopleuribacterales</taxon>
        <taxon>Acanthopleuribacteraceae</taxon>
        <taxon>Sulfidibacter</taxon>
    </lineage>
</organism>
<dbReference type="EMBL" id="CP071793">
    <property type="protein sequence ID" value="QTD49252.1"/>
    <property type="molecule type" value="Genomic_DNA"/>
</dbReference>
<dbReference type="Gene3D" id="3.90.1530.30">
    <property type="match status" value="1"/>
</dbReference>
<evidence type="ECO:0000256" key="1">
    <source>
        <dbReference type="ARBA" id="ARBA00006295"/>
    </source>
</evidence>
<dbReference type="InterPro" id="IPR036086">
    <property type="entry name" value="ParB/Sulfiredoxin_sf"/>
</dbReference>
<dbReference type="SMART" id="SM00470">
    <property type="entry name" value="ParB"/>
    <property type="match status" value="1"/>
</dbReference>
<dbReference type="InterPro" id="IPR041468">
    <property type="entry name" value="HTH_ParB/Spo0J"/>
</dbReference>
<dbReference type="RefSeq" id="WP_237378893.1">
    <property type="nucleotide sequence ID" value="NZ_CP071793.1"/>
</dbReference>
<dbReference type="Gene3D" id="1.10.10.2830">
    <property type="match status" value="1"/>
</dbReference>